<proteinExistence type="predicted"/>
<dbReference type="PANTHER" id="PTHR30189:SF1">
    <property type="entry name" value="LPS-ASSEMBLY PROTEIN LPTD"/>
    <property type="match status" value="1"/>
</dbReference>
<dbReference type="GO" id="GO:0009279">
    <property type="term" value="C:cell outer membrane"/>
    <property type="evidence" value="ECO:0007669"/>
    <property type="project" value="TreeGrafter"/>
</dbReference>
<protein>
    <submittedName>
        <fullName evidence="3">LPS-assembly protein LptD</fullName>
    </submittedName>
</protein>
<dbReference type="GO" id="GO:1990351">
    <property type="term" value="C:transporter complex"/>
    <property type="evidence" value="ECO:0007669"/>
    <property type="project" value="TreeGrafter"/>
</dbReference>
<feature type="chain" id="PRO_5016828347" evidence="1">
    <location>
        <begin position="26"/>
        <end position="885"/>
    </location>
</feature>
<dbReference type="RefSeq" id="WP_115401206.1">
    <property type="nucleotide sequence ID" value="NZ_QPKV01000002.1"/>
</dbReference>
<dbReference type="AlphaFoldDB" id="A0A369PZ62"/>
<feature type="domain" description="LPS-assembly protein LptD central" evidence="2">
    <location>
        <begin position="203"/>
        <end position="687"/>
    </location>
</feature>
<evidence type="ECO:0000313" key="4">
    <source>
        <dbReference type="Proteomes" id="UP000253961"/>
    </source>
</evidence>
<dbReference type="InterPro" id="IPR050218">
    <property type="entry name" value="LptD"/>
</dbReference>
<organism evidence="3 4">
    <name type="scientific">Pedobacter chinensis</name>
    <dbReference type="NCBI Taxonomy" id="2282421"/>
    <lineage>
        <taxon>Bacteria</taxon>
        <taxon>Pseudomonadati</taxon>
        <taxon>Bacteroidota</taxon>
        <taxon>Sphingobacteriia</taxon>
        <taxon>Sphingobacteriales</taxon>
        <taxon>Sphingobacteriaceae</taxon>
        <taxon>Pedobacter</taxon>
    </lineage>
</organism>
<dbReference type="Proteomes" id="UP000253961">
    <property type="component" value="Unassembled WGS sequence"/>
</dbReference>
<keyword evidence="4" id="KW-1185">Reference proteome</keyword>
<dbReference type="InterPro" id="IPR045659">
    <property type="entry name" value="LptD_2"/>
</dbReference>
<dbReference type="OrthoDB" id="9802320at2"/>
<reference evidence="3 4" key="1">
    <citation type="submission" date="2018-07" db="EMBL/GenBank/DDBJ databases">
        <title>Pedobacter sp. nov., isolated from soil.</title>
        <authorList>
            <person name="Zhou L.Y."/>
            <person name="Du Z.J."/>
        </authorList>
    </citation>
    <scope>NUCLEOTIDE SEQUENCE [LARGE SCALE GENOMIC DNA]</scope>
    <source>
        <strain evidence="3 4">JDX94</strain>
    </source>
</reference>
<evidence type="ECO:0000256" key="1">
    <source>
        <dbReference type="SAM" id="SignalP"/>
    </source>
</evidence>
<evidence type="ECO:0000313" key="3">
    <source>
        <dbReference type="EMBL" id="RDC57784.1"/>
    </source>
</evidence>
<comment type="caution">
    <text evidence="3">The sequence shown here is derived from an EMBL/GenBank/DDBJ whole genome shotgun (WGS) entry which is preliminary data.</text>
</comment>
<keyword evidence="1" id="KW-0732">Signal</keyword>
<gene>
    <name evidence="3" type="ORF">DU508_02160</name>
</gene>
<dbReference type="EMBL" id="QPKV01000002">
    <property type="protein sequence ID" value="RDC57784.1"/>
    <property type="molecule type" value="Genomic_DNA"/>
</dbReference>
<dbReference type="PANTHER" id="PTHR30189">
    <property type="entry name" value="LPS-ASSEMBLY PROTEIN"/>
    <property type="match status" value="1"/>
</dbReference>
<feature type="signal peptide" evidence="1">
    <location>
        <begin position="1"/>
        <end position="25"/>
    </location>
</feature>
<dbReference type="Gene3D" id="2.60.450.10">
    <property type="entry name" value="Lipopolysaccharide (LPS) transport protein A like domain"/>
    <property type="match status" value="1"/>
</dbReference>
<accession>A0A369PZ62</accession>
<evidence type="ECO:0000259" key="2">
    <source>
        <dbReference type="Pfam" id="PF19838"/>
    </source>
</evidence>
<sequence>MKLLKSSILLISVILLTHGVGKANAFSSFSLQQIIQQDTSKRDTSKKETKNNSGLEEKVEYRADSVKFNKSKSIVYMYGNARVNYGDFELDADYIRYDSEKKEIFASGRIDPKTNKYIGKPIFKSGAEGSAIADSLYYNSETTRAKVFGVFSEQEGGFFSGGQSKKQIDDELHIKNVMYSTCNLPHPHFGLMISKGVVTEKQIITGPVYMIIEDVPTPLGLPFAFFPKPNKRTSGIILPTPGEDITRGFFLQNGGYYLGLNDYWDAKILGSIYTNGSYETNVLTNYIKRYKYSGNIGLSYNSVKNGLEGTEAFKNPNKDFSIRWSHSQNANAHPGSTFSASVNITSSSYYTNSPANLNYDLSAIANNTTNSSISYSKTFSNNMNYSLSMTSNQTLRTRDVSIRLPDATFNVPTFSPFDSKNRLGEQKWYQKITVGYALQGTNAIDTKDSLLFQNDGLKRLRSGFSHSIPINMSFTALKYLNFSMGGSYNEVWNFQHIQKRFTTFDDGTYTERIDTLSGFKRAGSYNLSTSLSTKIYGKKEFKNLGNIKALRHVMTPNASFNYSPDFTRAGSGPFLAAIDQNGNKVLDTYGQPLTYSVFQGMAYQGSFSGRAASIGFGVDNTVELKVKSSKDTTGTGERKIPIIQGLSITGSYNFLAPRNKLSTLSFNGRSQFTDKLGINYNGTFDPYDLDETVDPVTGQKTFTRSNTFTWRRGGRFPRLTSIGFSFDYSLNPDALKRKNDANDKLSETAKERGLSPLQSEQLAAISRDPNAFVDFNIPWNFSFSYSFQYSNDFGMSTTSNTLNFNGDLNLTPKWKVTFNSGYDFQNNGLTPMNIGIYRDLHCWDMSINWVPYGAYKSYSLTLKVKASILQDLKLSKRQGFYNTYQ</sequence>
<dbReference type="Pfam" id="PF19838">
    <property type="entry name" value="LptD_2"/>
    <property type="match status" value="1"/>
</dbReference>
<name>A0A369PZ62_9SPHI</name>